<evidence type="ECO:0000313" key="2">
    <source>
        <dbReference type="EMBL" id="KGO76632.1"/>
    </source>
</evidence>
<evidence type="ECO:0000256" key="1">
    <source>
        <dbReference type="SAM" id="SignalP"/>
    </source>
</evidence>
<dbReference type="Pfam" id="PF11693">
    <property type="entry name" value="DUF2990"/>
    <property type="match status" value="1"/>
</dbReference>
<proteinExistence type="predicted"/>
<accession>A0A0A2L950</accession>
<evidence type="ECO:0008006" key="4">
    <source>
        <dbReference type="Google" id="ProtNLM"/>
    </source>
</evidence>
<dbReference type="InterPro" id="IPR021851">
    <property type="entry name" value="DUF3455"/>
</dbReference>
<keyword evidence="3" id="KW-1185">Reference proteome</keyword>
<dbReference type="PANTHER" id="PTHR35567">
    <property type="entry name" value="MALATE DEHYDROGENASE (AFU_ORTHOLOGUE AFUA_2G13800)"/>
    <property type="match status" value="1"/>
</dbReference>
<evidence type="ECO:0000313" key="3">
    <source>
        <dbReference type="Proteomes" id="UP000030104"/>
    </source>
</evidence>
<dbReference type="Proteomes" id="UP000030104">
    <property type="component" value="Unassembled WGS sequence"/>
</dbReference>
<feature type="chain" id="PRO_5001990824" description="Malate dehydrogenase" evidence="1">
    <location>
        <begin position="17"/>
        <end position="252"/>
    </location>
</feature>
<keyword evidence="1" id="KW-0732">Signal</keyword>
<reference evidence="2 3" key="1">
    <citation type="journal article" date="2015" name="Mol. Plant Microbe Interact.">
        <title>Genome, transcriptome, and functional analyses of Penicillium expansum provide new insights into secondary metabolism and pathogenicity.</title>
        <authorList>
            <person name="Ballester A.R."/>
            <person name="Marcet-Houben M."/>
            <person name="Levin E."/>
            <person name="Sela N."/>
            <person name="Selma-Lazaro C."/>
            <person name="Carmona L."/>
            <person name="Wisniewski M."/>
            <person name="Droby S."/>
            <person name="Gonzalez-Candelas L."/>
            <person name="Gabaldon T."/>
        </authorList>
    </citation>
    <scope>NUCLEOTIDE SEQUENCE [LARGE SCALE GENOMIC DNA]</scope>
    <source>
        <strain evidence="2 3">PHI-1</strain>
    </source>
</reference>
<dbReference type="InterPro" id="IPR021706">
    <property type="entry name" value="DUF2990"/>
</dbReference>
<name>A0A0A2L950_PENIT</name>
<dbReference type="EMBL" id="JQGA01000240">
    <property type="protein sequence ID" value="KGO76632.1"/>
    <property type="molecule type" value="Genomic_DNA"/>
</dbReference>
<dbReference type="Pfam" id="PF11937">
    <property type="entry name" value="DUF3455"/>
    <property type="match status" value="1"/>
</dbReference>
<dbReference type="HOGENOM" id="CLU_067863_0_0_1"/>
<protein>
    <recommendedName>
        <fullName evidence="4">Malate dehydrogenase</fullName>
    </recommendedName>
</protein>
<dbReference type="PANTHER" id="PTHR35567:SF1">
    <property type="entry name" value="CONSERVED FUNGAL PROTEIN (AFU_ORTHOLOGUE AFUA_1G14230)"/>
    <property type="match status" value="1"/>
</dbReference>
<dbReference type="AlphaFoldDB" id="A0A0A2L950"/>
<gene>
    <name evidence="2" type="ORF">PITC_091550</name>
</gene>
<dbReference type="PhylomeDB" id="A0A0A2L950"/>
<sequence>MRFAPLIICLATISLAAPTNFLDDAYNWTDELADFYGKVSQYINHAKHNIGAPGACDVSKIALPSYTSGLTSPSGLQPKYVALGRGTQNYTCADSTSKSTPAAVGAVARLYNATCIAANFPDLLAKLPDLTYKTALPTSEYASFPPANLELLGHHFFYDATTPEFNLNTTPEKQDGIVMTKKGGSLDAPPGSRSGKHGAVPWLYLTATDGTVGNYKSVYRVDTAAGSPPKTCKGMPAAFEIQYAANYFFFGE</sequence>
<comment type="caution">
    <text evidence="2">The sequence shown here is derived from an EMBL/GenBank/DDBJ whole genome shotgun (WGS) entry which is preliminary data.</text>
</comment>
<feature type="signal peptide" evidence="1">
    <location>
        <begin position="1"/>
        <end position="16"/>
    </location>
</feature>
<dbReference type="OMA" id="GQPPKTC"/>
<dbReference type="OrthoDB" id="1859733at2759"/>
<organism evidence="2 3">
    <name type="scientific">Penicillium italicum</name>
    <name type="common">Blue mold</name>
    <dbReference type="NCBI Taxonomy" id="40296"/>
    <lineage>
        <taxon>Eukaryota</taxon>
        <taxon>Fungi</taxon>
        <taxon>Dikarya</taxon>
        <taxon>Ascomycota</taxon>
        <taxon>Pezizomycotina</taxon>
        <taxon>Eurotiomycetes</taxon>
        <taxon>Eurotiomycetidae</taxon>
        <taxon>Eurotiales</taxon>
        <taxon>Aspergillaceae</taxon>
        <taxon>Penicillium</taxon>
    </lineage>
</organism>